<feature type="compositionally biased region" description="Polar residues" evidence="1">
    <location>
        <begin position="19"/>
        <end position="28"/>
    </location>
</feature>
<dbReference type="InterPro" id="IPR024274">
    <property type="entry name" value="APC9"/>
</dbReference>
<accession>A0AA91Q049</accession>
<comment type="caution">
    <text evidence="2">The sequence shown here is derived from an EMBL/GenBank/DDBJ whole genome shotgun (WGS) entry which is preliminary data.</text>
</comment>
<dbReference type="GO" id="GO:0005680">
    <property type="term" value="C:anaphase-promoting complex"/>
    <property type="evidence" value="ECO:0007669"/>
    <property type="project" value="InterPro"/>
</dbReference>
<sequence>MTDEKSNKAVLPRIRVTSQSFADHSNIGNVSSRTVSSSSIISTPSNNIRRVQQQNLQKNSRPKPRPDDSHGMRSTARTSKKLLNLSQSKKKANTQPKPFVLRKPANLSKYDYSVFIDNWTPTDEHDLLPPVKESQIKAWESAEKISANIIFDHDMSASSDAFAIFDDADKLVDSSYDEDTCAGDDAETSINRGTQDKVTPTQSLILSIPGYTKGELKVIMDNFAQLLSCSSPADFTEYNEKEEKALWLYRQQQSAAQEKAFMAYRTLSGKRKVQIHHKKEFLHKLFGYLNNLNQEHITNNTLYSAVDNVANAQKAFHEDKDEIFQLLEADKEFQEALDETRKAHASSFSANGDCDSEFDPVKLLEINSAWLTSTYHRQLSTNEFVAPQDGDPEVVACTVSHLKRCVREDYDRSLD</sequence>
<organism evidence="2 3">
    <name type="scientific">Clavispora lusitaniae</name>
    <name type="common">Candida lusitaniae</name>
    <dbReference type="NCBI Taxonomy" id="36911"/>
    <lineage>
        <taxon>Eukaryota</taxon>
        <taxon>Fungi</taxon>
        <taxon>Dikarya</taxon>
        <taxon>Ascomycota</taxon>
        <taxon>Saccharomycotina</taxon>
        <taxon>Pichiomycetes</taxon>
        <taxon>Metschnikowiaceae</taxon>
        <taxon>Clavispora</taxon>
    </lineage>
</organism>
<evidence type="ECO:0000313" key="3">
    <source>
        <dbReference type="Proteomes" id="UP000195602"/>
    </source>
</evidence>
<name>A0AA91Q049_CLALS</name>
<evidence type="ECO:0000256" key="1">
    <source>
        <dbReference type="SAM" id="MobiDB-lite"/>
    </source>
</evidence>
<dbReference type="EMBL" id="LYUB02000006">
    <property type="protein sequence ID" value="OVF08946.1"/>
    <property type="molecule type" value="Genomic_DNA"/>
</dbReference>
<reference evidence="2 3" key="1">
    <citation type="submission" date="2017-04" db="EMBL/GenBank/DDBJ databases">
        <title>Draft genome of the yeast Clavispora lusitaniae type strain CBS 6936.</title>
        <authorList>
            <person name="Durrens P."/>
            <person name="Klopp C."/>
            <person name="Biteau N."/>
            <person name="Fitton-Ouhabi V."/>
            <person name="Dementhon K."/>
            <person name="Accoceberry I."/>
            <person name="Sherman D.J."/>
            <person name="Noel T."/>
        </authorList>
    </citation>
    <scope>NUCLEOTIDE SEQUENCE [LARGE SCALE GENOMIC DNA]</scope>
    <source>
        <strain evidence="2 3">CBS 6936</strain>
    </source>
</reference>
<dbReference type="AlphaFoldDB" id="A0AA91Q049"/>
<proteinExistence type="predicted"/>
<dbReference type="Proteomes" id="UP000195602">
    <property type="component" value="Unassembled WGS sequence"/>
</dbReference>
<dbReference type="Pfam" id="PF12856">
    <property type="entry name" value="ANAPC9"/>
    <property type="match status" value="1"/>
</dbReference>
<feature type="compositionally biased region" description="Low complexity" evidence="1">
    <location>
        <begin position="29"/>
        <end position="50"/>
    </location>
</feature>
<feature type="region of interest" description="Disordered" evidence="1">
    <location>
        <begin position="19"/>
        <end position="100"/>
    </location>
</feature>
<gene>
    <name evidence="2" type="ORF">A9F13_06g00715</name>
</gene>
<protein>
    <submittedName>
        <fullName evidence="2">Uncharacterized protein</fullName>
    </submittedName>
</protein>
<evidence type="ECO:0000313" key="2">
    <source>
        <dbReference type="EMBL" id="OVF08946.1"/>
    </source>
</evidence>
<dbReference type="KEGG" id="clus:A9F13_06g00715"/>